<dbReference type="InParanoid" id="A0A6I8U1E0"/>
<evidence type="ECO:0000313" key="3">
    <source>
        <dbReference type="EnsemblMetazoa" id="AAEL021862-PA"/>
    </source>
</evidence>
<reference evidence="3" key="2">
    <citation type="submission" date="2020-05" db="UniProtKB">
        <authorList>
            <consortium name="EnsemblMetazoa"/>
        </authorList>
    </citation>
    <scope>IDENTIFICATION</scope>
    <source>
        <strain evidence="3">LVP_AGWG</strain>
    </source>
</reference>
<dbReference type="AlphaFoldDB" id="A0A6I8U1E0"/>
<evidence type="ECO:0000256" key="2">
    <source>
        <dbReference type="SAM" id="MobiDB-lite"/>
    </source>
</evidence>
<feature type="compositionally biased region" description="Polar residues" evidence="2">
    <location>
        <begin position="310"/>
        <end position="323"/>
    </location>
</feature>
<feature type="coiled-coil region" evidence="1">
    <location>
        <begin position="271"/>
        <end position="305"/>
    </location>
</feature>
<gene>
    <name evidence="3" type="primary">110677731</name>
</gene>
<feature type="compositionally biased region" description="Basic and acidic residues" evidence="2">
    <location>
        <begin position="327"/>
        <end position="344"/>
    </location>
</feature>
<sequence length="369" mass="41835">MASRKMKTAMKLLPMLYDNENVVYLLMKPFDKTLTNHRTICKSIKKVAGKFLCTYEKKGLCLNVYNPDAVEKLLAMKKLSDGTPVEIIMHPTRNYVRRALNVADCCDLSEKEIQRELASQGVVNVRRIMKLTDDGQKEKTTMLVLTFSRSVKTFTPVNIGQLQLRTFPYYPNLQQCFNCWEFRHIKPACPKKVPTCGKCSGPHGSNKDNVCPNPPFCNKCQSGDHPISSHECPKYQTERQITKIRISKGVSHWEAKKEYEKKAQKNTDATVKHLTAQMTTMKEALEKKDREIKILRAIYETMRLEEAKNSHSQQVNGSSSKGSQAEAKTKKEPPAEKDAPKSAEEEQSCGKASDGTTRRKKKGKKGRGK</sequence>
<dbReference type="EnsemblMetazoa" id="AAEL021862-RA">
    <property type="protein sequence ID" value="AAEL021862-PA"/>
    <property type="gene ID" value="AAEL021862"/>
</dbReference>
<keyword evidence="4" id="KW-1185">Reference proteome</keyword>
<evidence type="ECO:0000256" key="1">
    <source>
        <dbReference type="SAM" id="Coils"/>
    </source>
</evidence>
<keyword evidence="1" id="KW-0175">Coiled coil</keyword>
<feature type="compositionally biased region" description="Basic residues" evidence="2">
    <location>
        <begin position="358"/>
        <end position="369"/>
    </location>
</feature>
<protein>
    <recommendedName>
        <fullName evidence="5">Gag-like protein</fullName>
    </recommendedName>
</protein>
<reference evidence="3 4" key="1">
    <citation type="submission" date="2017-06" db="EMBL/GenBank/DDBJ databases">
        <title>Aedes aegypti genome working group (AGWG) sequencing and assembly.</title>
        <authorList>
            <consortium name="Aedes aegypti Genome Working Group (AGWG)"/>
            <person name="Matthews B.J."/>
        </authorList>
    </citation>
    <scope>NUCLEOTIDE SEQUENCE [LARGE SCALE GENOMIC DNA]</scope>
    <source>
        <strain evidence="3 4">LVP_AGWG</strain>
    </source>
</reference>
<proteinExistence type="predicted"/>
<dbReference type="Proteomes" id="UP000008820">
    <property type="component" value="Chromosome 3"/>
</dbReference>
<name>A0A6I8U1E0_AEDAE</name>
<feature type="region of interest" description="Disordered" evidence="2">
    <location>
        <begin position="306"/>
        <end position="369"/>
    </location>
</feature>
<organism evidence="3 4">
    <name type="scientific">Aedes aegypti</name>
    <name type="common">Yellowfever mosquito</name>
    <name type="synonym">Culex aegypti</name>
    <dbReference type="NCBI Taxonomy" id="7159"/>
    <lineage>
        <taxon>Eukaryota</taxon>
        <taxon>Metazoa</taxon>
        <taxon>Ecdysozoa</taxon>
        <taxon>Arthropoda</taxon>
        <taxon>Hexapoda</taxon>
        <taxon>Insecta</taxon>
        <taxon>Pterygota</taxon>
        <taxon>Neoptera</taxon>
        <taxon>Endopterygota</taxon>
        <taxon>Diptera</taxon>
        <taxon>Nematocera</taxon>
        <taxon>Culicoidea</taxon>
        <taxon>Culicidae</taxon>
        <taxon>Culicinae</taxon>
        <taxon>Aedini</taxon>
        <taxon>Aedes</taxon>
        <taxon>Stegomyia</taxon>
    </lineage>
</organism>
<dbReference type="OrthoDB" id="7765180at2759"/>
<evidence type="ECO:0000313" key="4">
    <source>
        <dbReference type="Proteomes" id="UP000008820"/>
    </source>
</evidence>
<evidence type="ECO:0008006" key="5">
    <source>
        <dbReference type="Google" id="ProtNLM"/>
    </source>
</evidence>
<accession>A0A6I8U1E0</accession>